<dbReference type="Pfam" id="PF02631">
    <property type="entry name" value="RecX_HTH2"/>
    <property type="match status" value="1"/>
</dbReference>
<evidence type="ECO:0000313" key="6">
    <source>
        <dbReference type="EMBL" id="EPY00122.1"/>
    </source>
</evidence>
<dbReference type="RefSeq" id="WP_021133813.1">
    <property type="nucleotide sequence ID" value="NZ_AQPH01000174.1"/>
</dbReference>
<evidence type="ECO:0000256" key="1">
    <source>
        <dbReference type="ARBA" id="ARBA00004496"/>
    </source>
</evidence>
<sequence length="127" mass="13449">LAEAEAIVDAAIVRLSGLGYLDDAAYADLKVRGLARRGGSLRAIRATLSAKGVEAETVAAALTELGPDPDRAAALAFARRRRLGPFRPPEARADHRNRDLASLGRAGFSWEIARAVIDGDGTEPDED</sequence>
<feature type="domain" description="RecX second three-helical" evidence="5">
    <location>
        <begin position="22"/>
        <end position="62"/>
    </location>
</feature>
<dbReference type="eggNOG" id="COG2137">
    <property type="taxonomic scope" value="Bacteria"/>
</dbReference>
<evidence type="ECO:0000259" key="5">
    <source>
        <dbReference type="Pfam" id="PF02631"/>
    </source>
</evidence>
<dbReference type="InterPro" id="IPR036388">
    <property type="entry name" value="WH-like_DNA-bd_sf"/>
</dbReference>
<organism evidence="6 7">
    <name type="scientific">Magnetospirillum fulvum MGU-K5</name>
    <dbReference type="NCBI Taxonomy" id="1316936"/>
    <lineage>
        <taxon>Bacteria</taxon>
        <taxon>Pseudomonadati</taxon>
        <taxon>Pseudomonadota</taxon>
        <taxon>Alphaproteobacteria</taxon>
        <taxon>Rhodospirillales</taxon>
        <taxon>Rhodospirillaceae</taxon>
        <taxon>Magnetospirillum</taxon>
    </lineage>
</organism>
<comment type="caution">
    <text evidence="6">The sequence shown here is derived from an EMBL/GenBank/DDBJ whole genome shotgun (WGS) entry which is preliminary data.</text>
</comment>
<evidence type="ECO:0000256" key="3">
    <source>
        <dbReference type="ARBA" id="ARBA00018111"/>
    </source>
</evidence>
<keyword evidence="4" id="KW-0963">Cytoplasm</keyword>
<dbReference type="STRING" id="1316936.K678_17701"/>
<name>S9S2I2_MAGFU</name>
<gene>
    <name evidence="6" type="ORF">K678_17701</name>
</gene>
<dbReference type="EMBL" id="AQPH01000174">
    <property type="protein sequence ID" value="EPY00122.1"/>
    <property type="molecule type" value="Genomic_DNA"/>
</dbReference>
<dbReference type="GO" id="GO:0005737">
    <property type="term" value="C:cytoplasm"/>
    <property type="evidence" value="ECO:0007669"/>
    <property type="project" value="UniProtKB-SubCell"/>
</dbReference>
<dbReference type="PATRIC" id="fig|1316936.3.peg.3474"/>
<protein>
    <recommendedName>
        <fullName evidence="3">Regulatory protein RecX</fullName>
    </recommendedName>
</protein>
<evidence type="ECO:0000256" key="2">
    <source>
        <dbReference type="ARBA" id="ARBA00009695"/>
    </source>
</evidence>
<comment type="similarity">
    <text evidence="2">Belongs to the RecX family.</text>
</comment>
<feature type="non-terminal residue" evidence="6">
    <location>
        <position position="1"/>
    </location>
</feature>
<reference evidence="6 7" key="1">
    <citation type="submission" date="2013-04" db="EMBL/GenBank/DDBJ databases">
        <authorList>
            <person name="Kuznetsov B."/>
            <person name="Ivanovsky R."/>
        </authorList>
    </citation>
    <scope>NUCLEOTIDE SEQUENCE [LARGE SCALE GENOMIC DNA]</scope>
    <source>
        <strain evidence="6 7">MGU-K5</strain>
    </source>
</reference>
<dbReference type="InterPro" id="IPR053924">
    <property type="entry name" value="RecX_HTH_2nd"/>
</dbReference>
<evidence type="ECO:0000313" key="7">
    <source>
        <dbReference type="Proteomes" id="UP000015350"/>
    </source>
</evidence>
<dbReference type="AlphaFoldDB" id="S9S2I2"/>
<dbReference type="Proteomes" id="UP000015350">
    <property type="component" value="Unassembled WGS sequence"/>
</dbReference>
<dbReference type="Gene3D" id="1.10.10.10">
    <property type="entry name" value="Winged helix-like DNA-binding domain superfamily/Winged helix DNA-binding domain"/>
    <property type="match status" value="1"/>
</dbReference>
<accession>S9S2I2</accession>
<evidence type="ECO:0000256" key="4">
    <source>
        <dbReference type="ARBA" id="ARBA00022490"/>
    </source>
</evidence>
<comment type="subcellular location">
    <subcellularLocation>
        <location evidence="1">Cytoplasm</location>
    </subcellularLocation>
</comment>
<dbReference type="OrthoDB" id="5507982at2"/>
<proteinExistence type="inferred from homology"/>